<dbReference type="WBParaSite" id="ECPE_0001730501-mRNA-1">
    <property type="protein sequence ID" value="ECPE_0001730501-mRNA-1"/>
    <property type="gene ID" value="ECPE_0001730501"/>
</dbReference>
<accession>A0A183BDH5</accession>
<reference evidence="1 2" key="2">
    <citation type="submission" date="2018-11" db="EMBL/GenBank/DDBJ databases">
        <authorList>
            <consortium name="Pathogen Informatics"/>
        </authorList>
    </citation>
    <scope>NUCLEOTIDE SEQUENCE [LARGE SCALE GENOMIC DNA]</scope>
    <source>
        <strain evidence="1 2">Egypt</strain>
    </source>
</reference>
<keyword evidence="2" id="KW-1185">Reference proteome</keyword>
<dbReference type="AlphaFoldDB" id="A0A183BDH5"/>
<organism evidence="3">
    <name type="scientific">Echinostoma caproni</name>
    <dbReference type="NCBI Taxonomy" id="27848"/>
    <lineage>
        <taxon>Eukaryota</taxon>
        <taxon>Metazoa</taxon>
        <taxon>Spiralia</taxon>
        <taxon>Lophotrochozoa</taxon>
        <taxon>Platyhelminthes</taxon>
        <taxon>Trematoda</taxon>
        <taxon>Digenea</taxon>
        <taxon>Plagiorchiida</taxon>
        <taxon>Echinostomata</taxon>
        <taxon>Echinostomatoidea</taxon>
        <taxon>Echinostomatidae</taxon>
        <taxon>Echinostoma</taxon>
    </lineage>
</organism>
<evidence type="ECO:0000313" key="1">
    <source>
        <dbReference type="EMBL" id="VDP94549.1"/>
    </source>
</evidence>
<evidence type="ECO:0000313" key="2">
    <source>
        <dbReference type="Proteomes" id="UP000272942"/>
    </source>
</evidence>
<sequence>MGTLEVANGNSASTDEDMAEKLMDYFKSVYRPSQGNGFRNPLVDANENELQMLVVREDAVQTEVRSLRNHEVAGPDEIHPAIVQPLAEAILGPV</sequence>
<reference evidence="3" key="1">
    <citation type="submission" date="2016-06" db="UniProtKB">
        <authorList>
            <consortium name="WormBaseParasite"/>
        </authorList>
    </citation>
    <scope>IDENTIFICATION</scope>
</reference>
<evidence type="ECO:0000313" key="3">
    <source>
        <dbReference type="WBParaSite" id="ECPE_0001730501-mRNA-1"/>
    </source>
</evidence>
<name>A0A183BDH5_9TREM</name>
<gene>
    <name evidence="1" type="ORF">ECPE_LOCUS17260</name>
</gene>
<dbReference type="EMBL" id="UZAN01068296">
    <property type="protein sequence ID" value="VDP94549.1"/>
    <property type="molecule type" value="Genomic_DNA"/>
</dbReference>
<protein>
    <submittedName>
        <fullName evidence="3">MCM_N domain-containing protein</fullName>
    </submittedName>
</protein>
<dbReference type="OrthoDB" id="6152807at2759"/>
<proteinExistence type="predicted"/>
<dbReference type="Proteomes" id="UP000272942">
    <property type="component" value="Unassembled WGS sequence"/>
</dbReference>